<feature type="region of interest" description="Disordered" evidence="3">
    <location>
        <begin position="1"/>
        <end position="33"/>
    </location>
</feature>
<evidence type="ECO:0000313" key="6">
    <source>
        <dbReference type="Proteomes" id="UP001596333"/>
    </source>
</evidence>
<dbReference type="EMBL" id="JBHSXI010000011">
    <property type="protein sequence ID" value="MFC6889446.1"/>
    <property type="molecule type" value="Genomic_DNA"/>
</dbReference>
<evidence type="ECO:0000259" key="4">
    <source>
        <dbReference type="PROSITE" id="PS01031"/>
    </source>
</evidence>
<evidence type="ECO:0000313" key="5">
    <source>
        <dbReference type="EMBL" id="MFC6889446.1"/>
    </source>
</evidence>
<dbReference type="AlphaFoldDB" id="A0ABD5UMJ3"/>
<comment type="similarity">
    <text evidence="1 2">Belongs to the small heat shock protein (HSP20) family.</text>
</comment>
<reference evidence="5 6" key="1">
    <citation type="journal article" date="2019" name="Int. J. Syst. Evol. Microbiol.">
        <title>The Global Catalogue of Microorganisms (GCM) 10K type strain sequencing project: providing services to taxonomists for standard genome sequencing and annotation.</title>
        <authorList>
            <consortium name="The Broad Institute Genomics Platform"/>
            <consortium name="The Broad Institute Genome Sequencing Center for Infectious Disease"/>
            <person name="Wu L."/>
            <person name="Ma J."/>
        </authorList>
    </citation>
    <scope>NUCLEOTIDE SEQUENCE [LARGE SCALE GENOMIC DNA]</scope>
    <source>
        <strain evidence="5 6">Y73</strain>
    </source>
</reference>
<accession>A0ABD5UMJ3</accession>
<evidence type="ECO:0000256" key="1">
    <source>
        <dbReference type="PROSITE-ProRule" id="PRU00285"/>
    </source>
</evidence>
<dbReference type="Gene3D" id="2.60.40.790">
    <property type="match status" value="1"/>
</dbReference>
<dbReference type="CDD" id="cd06464">
    <property type="entry name" value="ACD_sHsps-like"/>
    <property type="match status" value="1"/>
</dbReference>
<dbReference type="RefSeq" id="WP_379768260.1">
    <property type="nucleotide sequence ID" value="NZ_JBHSXI010000011.1"/>
</dbReference>
<dbReference type="SUPFAM" id="SSF49764">
    <property type="entry name" value="HSP20-like chaperones"/>
    <property type="match status" value="1"/>
</dbReference>
<evidence type="ECO:0000256" key="2">
    <source>
        <dbReference type="RuleBase" id="RU003616"/>
    </source>
</evidence>
<protein>
    <submittedName>
        <fullName evidence="5">Hsp20/alpha crystallin family protein</fullName>
    </submittedName>
</protein>
<dbReference type="Pfam" id="PF00011">
    <property type="entry name" value="HSP20"/>
    <property type="match status" value="1"/>
</dbReference>
<dbReference type="PROSITE" id="PS01031">
    <property type="entry name" value="SHSP"/>
    <property type="match status" value="1"/>
</dbReference>
<dbReference type="InterPro" id="IPR002068">
    <property type="entry name" value="A-crystallin/Hsp20_dom"/>
</dbReference>
<evidence type="ECO:0000256" key="3">
    <source>
        <dbReference type="SAM" id="MobiDB-lite"/>
    </source>
</evidence>
<sequence>MSSAATGSGVQPAVSAGQPLEQPSTVADPATPRIDLIETPDDIVILAELPGYEKDDIVLEALDQQVRIFAEREEDDLEEGQPHVRERLLRVERTVFLPAAVDIEDADASFEKGICRIEIPKIEESRAHRIGFH</sequence>
<dbReference type="PANTHER" id="PTHR11527">
    <property type="entry name" value="HEAT-SHOCK PROTEIN 20 FAMILY MEMBER"/>
    <property type="match status" value="1"/>
</dbReference>
<feature type="domain" description="SHSP" evidence="4">
    <location>
        <begin position="25"/>
        <end position="133"/>
    </location>
</feature>
<dbReference type="InterPro" id="IPR008978">
    <property type="entry name" value="HSP20-like_chaperone"/>
</dbReference>
<dbReference type="Proteomes" id="UP001596333">
    <property type="component" value="Unassembled WGS sequence"/>
</dbReference>
<proteinExistence type="inferred from homology"/>
<organism evidence="5 6">
    <name type="scientific">Halorubrum trueperi</name>
    <dbReference type="NCBI Taxonomy" id="2004704"/>
    <lineage>
        <taxon>Archaea</taxon>
        <taxon>Methanobacteriati</taxon>
        <taxon>Methanobacteriota</taxon>
        <taxon>Stenosarchaea group</taxon>
        <taxon>Halobacteria</taxon>
        <taxon>Halobacteriales</taxon>
        <taxon>Haloferacaceae</taxon>
        <taxon>Halorubrum</taxon>
    </lineage>
</organism>
<keyword evidence="6" id="KW-1185">Reference proteome</keyword>
<dbReference type="InterPro" id="IPR031107">
    <property type="entry name" value="Small_HSP"/>
</dbReference>
<comment type="caution">
    <text evidence="5">The sequence shown here is derived from an EMBL/GenBank/DDBJ whole genome shotgun (WGS) entry which is preliminary data.</text>
</comment>
<gene>
    <name evidence="5" type="ORF">ACFQEY_10525</name>
</gene>
<name>A0ABD5UMJ3_9EURY</name>